<dbReference type="Pfam" id="PF09949">
    <property type="entry name" value="APP1_cat"/>
    <property type="match status" value="1"/>
</dbReference>
<gene>
    <name evidence="2" type="ORF">P4R38_04570</name>
</gene>
<organism evidence="2 3">
    <name type="scientific">Luteipulveratus flavus</name>
    <dbReference type="NCBI Taxonomy" id="3031728"/>
    <lineage>
        <taxon>Bacteria</taxon>
        <taxon>Bacillati</taxon>
        <taxon>Actinomycetota</taxon>
        <taxon>Actinomycetes</taxon>
        <taxon>Micrococcales</taxon>
        <taxon>Dermacoccaceae</taxon>
        <taxon>Luteipulveratus</taxon>
    </lineage>
</organism>
<feature type="domain" description="Phosphatidate phosphatase APP1 catalytic" evidence="1">
    <location>
        <begin position="142"/>
        <end position="293"/>
    </location>
</feature>
<sequence>MVKAHPAARAEDAFNAQLARRLSGRGWTHQILPYTGYANASTARVLGRVALGRDGQPGTRPADEEAPVRRGIREFFSAPVREVPVTVTFGDAITRATSDRGGYFDVDLRGHGRPPGWHDATITSGDIEVSTPVQVIGEDVTFGIVSDIDDTCLITMLPRPMLAAYNSFVLQETARRVVPGMAAMFRSLLAQHPGAPIVYLSTGAWNTHAVLGRFLRRHGYPAGPLLLTDWGPTETAWFRSGREHKRHQLRRLAQEFPNIRWVLVGDDGQHDPAIYEEFALEHPGNVECVAIRQLTPTQQVLSHGHPLSHDEMSGRPQHVPTLEGPDGYTLHRLVTWTMRKARHHA</sequence>
<evidence type="ECO:0000313" key="3">
    <source>
        <dbReference type="Proteomes" id="UP001528912"/>
    </source>
</evidence>
<dbReference type="InterPro" id="IPR052935">
    <property type="entry name" value="Mg2+_PAP"/>
</dbReference>
<evidence type="ECO:0000313" key="2">
    <source>
        <dbReference type="EMBL" id="MDF8263519.1"/>
    </source>
</evidence>
<dbReference type="EMBL" id="JAROAV010000012">
    <property type="protein sequence ID" value="MDF8263519.1"/>
    <property type="molecule type" value="Genomic_DNA"/>
</dbReference>
<dbReference type="PANTHER" id="PTHR28208:SF3">
    <property type="entry name" value="PHOSPHATIDATE PHOSPHATASE APP1"/>
    <property type="match status" value="1"/>
</dbReference>
<dbReference type="RefSeq" id="WP_277191232.1">
    <property type="nucleotide sequence ID" value="NZ_JAROAV010000012.1"/>
</dbReference>
<dbReference type="PANTHER" id="PTHR28208">
    <property type="entry name" value="PHOSPHATIDATE PHOSPHATASE APP1"/>
    <property type="match status" value="1"/>
</dbReference>
<dbReference type="Proteomes" id="UP001528912">
    <property type="component" value="Unassembled WGS sequence"/>
</dbReference>
<evidence type="ECO:0000259" key="1">
    <source>
        <dbReference type="Pfam" id="PF09949"/>
    </source>
</evidence>
<proteinExistence type="predicted"/>
<protein>
    <submittedName>
        <fullName evidence="2">DUF2183 domain-containing protein</fullName>
    </submittedName>
</protein>
<accession>A0ABT6C3K7</accession>
<comment type="caution">
    <text evidence="2">The sequence shown here is derived from an EMBL/GenBank/DDBJ whole genome shotgun (WGS) entry which is preliminary data.</text>
</comment>
<dbReference type="InterPro" id="IPR019236">
    <property type="entry name" value="APP1_cat"/>
</dbReference>
<keyword evidence="3" id="KW-1185">Reference proteome</keyword>
<reference evidence="2 3" key="1">
    <citation type="submission" date="2023-03" db="EMBL/GenBank/DDBJ databases">
        <title>YIM 133296 draft genome.</title>
        <authorList>
            <person name="Xiong L."/>
        </authorList>
    </citation>
    <scope>NUCLEOTIDE SEQUENCE [LARGE SCALE GENOMIC DNA]</scope>
    <source>
        <strain evidence="2 3">YIM 133296</strain>
    </source>
</reference>
<name>A0ABT6C3K7_9MICO</name>